<accession>A0A0D1CR28</accession>
<dbReference type="KEGG" id="uma:UMAG_10343"/>
<evidence type="ECO:0000256" key="1">
    <source>
        <dbReference type="ARBA" id="ARBA00022614"/>
    </source>
</evidence>
<dbReference type="SMART" id="SM00356">
    <property type="entry name" value="ZnF_C3H1"/>
    <property type="match status" value="2"/>
</dbReference>
<evidence type="ECO:0000259" key="8">
    <source>
        <dbReference type="PROSITE" id="PS50103"/>
    </source>
</evidence>
<feature type="compositionally biased region" description="Polar residues" evidence="7">
    <location>
        <begin position="745"/>
        <end position="756"/>
    </location>
</feature>
<dbReference type="GO" id="GO:0016567">
    <property type="term" value="P:protein ubiquitination"/>
    <property type="evidence" value="ECO:0000318"/>
    <property type="project" value="GO_Central"/>
</dbReference>
<dbReference type="GO" id="GO:0061630">
    <property type="term" value="F:ubiquitin protein ligase activity"/>
    <property type="evidence" value="ECO:0000318"/>
    <property type="project" value="GO_Central"/>
</dbReference>
<dbReference type="PROSITE" id="PS50103">
    <property type="entry name" value="ZF_C3H1"/>
    <property type="match status" value="2"/>
</dbReference>
<dbReference type="InterPro" id="IPR003591">
    <property type="entry name" value="Leu-rich_rpt_typical-subtyp"/>
</dbReference>
<gene>
    <name evidence="9" type="ORF">UMAG_10343</name>
</gene>
<dbReference type="SMART" id="SM00369">
    <property type="entry name" value="LRR_TYP"/>
    <property type="match status" value="5"/>
</dbReference>
<dbReference type="eggNOG" id="KOG0619">
    <property type="taxonomic scope" value="Eukaryota"/>
</dbReference>
<feature type="compositionally biased region" description="Basic and acidic residues" evidence="7">
    <location>
        <begin position="36"/>
        <end position="45"/>
    </location>
</feature>
<feature type="region of interest" description="Disordered" evidence="7">
    <location>
        <begin position="1288"/>
        <end position="1328"/>
    </location>
</feature>
<evidence type="ECO:0000256" key="5">
    <source>
        <dbReference type="ARBA" id="ARBA00022833"/>
    </source>
</evidence>
<dbReference type="STRING" id="237631.A0A0D1CR28"/>
<dbReference type="InterPro" id="IPR001611">
    <property type="entry name" value="Leu-rich_rpt"/>
</dbReference>
<dbReference type="GO" id="GO:0008270">
    <property type="term" value="F:zinc ion binding"/>
    <property type="evidence" value="ECO:0007669"/>
    <property type="project" value="UniProtKB-KW"/>
</dbReference>
<feature type="zinc finger region" description="C3H1-type" evidence="6">
    <location>
        <begin position="683"/>
        <end position="710"/>
    </location>
</feature>
<dbReference type="Pfam" id="PF13855">
    <property type="entry name" value="LRR_8"/>
    <property type="match status" value="1"/>
</dbReference>
<protein>
    <recommendedName>
        <fullName evidence="8">C3H1-type domain-containing protein</fullName>
    </recommendedName>
</protein>
<evidence type="ECO:0000256" key="2">
    <source>
        <dbReference type="ARBA" id="ARBA00022723"/>
    </source>
</evidence>
<dbReference type="PROSITE" id="PS51450">
    <property type="entry name" value="LRR"/>
    <property type="match status" value="2"/>
</dbReference>
<feature type="compositionally biased region" description="Low complexity" evidence="7">
    <location>
        <begin position="576"/>
        <end position="590"/>
    </location>
</feature>
<dbReference type="GO" id="GO:0000209">
    <property type="term" value="P:protein polyubiquitination"/>
    <property type="evidence" value="ECO:0007669"/>
    <property type="project" value="InterPro"/>
</dbReference>
<dbReference type="Gene3D" id="3.80.10.10">
    <property type="entry name" value="Ribonuclease Inhibitor"/>
    <property type="match status" value="1"/>
</dbReference>
<feature type="region of interest" description="Disordered" evidence="7">
    <location>
        <begin position="1219"/>
        <end position="1259"/>
    </location>
</feature>
<feature type="region of interest" description="Disordered" evidence="7">
    <location>
        <begin position="478"/>
        <end position="525"/>
    </location>
</feature>
<dbReference type="InterPro" id="IPR032675">
    <property type="entry name" value="LRR_dom_sf"/>
</dbReference>
<dbReference type="InterPro" id="IPR045072">
    <property type="entry name" value="MKRN-like"/>
</dbReference>
<feature type="region of interest" description="Disordered" evidence="7">
    <location>
        <begin position="714"/>
        <end position="831"/>
    </location>
</feature>
<organism evidence="9 10">
    <name type="scientific">Mycosarcoma maydis</name>
    <name type="common">Corn smut fungus</name>
    <name type="synonym">Ustilago maydis</name>
    <dbReference type="NCBI Taxonomy" id="5270"/>
    <lineage>
        <taxon>Eukaryota</taxon>
        <taxon>Fungi</taxon>
        <taxon>Dikarya</taxon>
        <taxon>Basidiomycota</taxon>
        <taxon>Ustilaginomycotina</taxon>
        <taxon>Ustilaginomycetes</taxon>
        <taxon>Ustilaginales</taxon>
        <taxon>Ustilaginaceae</taxon>
        <taxon>Mycosarcoma</taxon>
    </lineage>
</organism>
<feature type="domain" description="C3H1-type" evidence="8">
    <location>
        <begin position="683"/>
        <end position="710"/>
    </location>
</feature>
<evidence type="ECO:0000256" key="6">
    <source>
        <dbReference type="PROSITE-ProRule" id="PRU00723"/>
    </source>
</evidence>
<feature type="compositionally biased region" description="Acidic residues" evidence="7">
    <location>
        <begin position="1316"/>
        <end position="1328"/>
    </location>
</feature>
<dbReference type="RefSeq" id="XP_011389500.1">
    <property type="nucleotide sequence ID" value="XM_011391198.1"/>
</dbReference>
<evidence type="ECO:0000256" key="3">
    <source>
        <dbReference type="ARBA" id="ARBA00022737"/>
    </source>
</evidence>
<dbReference type="InterPro" id="IPR000571">
    <property type="entry name" value="Znf_CCCH"/>
</dbReference>
<feature type="compositionally biased region" description="Low complexity" evidence="7">
    <location>
        <begin position="1244"/>
        <end position="1253"/>
    </location>
</feature>
<feature type="domain" description="C3H1-type" evidence="8">
    <location>
        <begin position="653"/>
        <end position="680"/>
    </location>
</feature>
<name>A0A0D1CR28_MYCMD</name>
<keyword evidence="10" id="KW-1185">Reference proteome</keyword>
<keyword evidence="3" id="KW-0677">Repeat</keyword>
<proteinExistence type="predicted"/>
<feature type="compositionally biased region" description="Low complexity" evidence="7">
    <location>
        <begin position="766"/>
        <end position="787"/>
    </location>
</feature>
<dbReference type="Gene3D" id="4.10.1000.10">
    <property type="entry name" value="Zinc finger, CCCH-type"/>
    <property type="match status" value="1"/>
</dbReference>
<dbReference type="VEuPathDB" id="FungiDB:UMAG_10343"/>
<keyword evidence="2 6" id="KW-0479">Metal-binding</keyword>
<feature type="compositionally biased region" description="Low complexity" evidence="7">
    <location>
        <begin position="1"/>
        <end position="11"/>
    </location>
</feature>
<feature type="compositionally biased region" description="Polar residues" evidence="7">
    <location>
        <begin position="495"/>
        <end position="505"/>
    </location>
</feature>
<dbReference type="InParanoid" id="A0A0D1CR28"/>
<evidence type="ECO:0000313" key="9">
    <source>
        <dbReference type="EMBL" id="KIS69013.1"/>
    </source>
</evidence>
<feature type="region of interest" description="Disordered" evidence="7">
    <location>
        <begin position="1"/>
        <end position="80"/>
    </location>
</feature>
<dbReference type="Proteomes" id="UP000000561">
    <property type="component" value="Chromosome 7"/>
</dbReference>
<sequence length="1328" mass="139287">MSAAVRAALAAKRAEHRSRSSSPTKSSPALPNDDDQLPHFGRDLDASIASPFGSPKPTPKPWKSAHAQPTSTSPAPGMDLNQKSEADVIRLSIQNGKVNLSSRSPSLREVPELLLSLLADEPPSWFLHIPQDDRQPWYMREELHTLQLSNNELQSLPDKLGEFRGLKRLELHSNKLLTLPPPLFQLSALTTLTLAKNGLTAFPTCLLALDNLVTLNLSHNKIQTLWNDQQLASARSERQAWDKVNAAQENSVWAGLSPSKKDRKLLAPASEAHANTAMRSLRSLDLSYNRLSNAALGIPDLANRRRNKPADVSSAESSLVHLPTGLRTLNLGHNMIRGPVSVTLFQHLASLEDLGLQGNGIGDDVLAPDNAADADASCQVFPSLSVLDLSGCELDDLSKVENFFGSRRIQSFDQAMGNVDAAPSSHGPVAPAPGMQARQLVRVRNRPTSADVVKMTERSNAQVLCLLLEGNPLREEAFRQKRGGRSASPEKKSANAATLGTSVSKPNAIAQAPTTNAPSTPPTIPTIPATVAGVSQLPPKPKVVKEDWEILAESGLNTELGRRKLRIEQARREQEAAAAAAKEADAAGGDDVQGRGRKPCAADEAVSSDPDGGGSGAESKDRAMSHNRGESVDDKDTGSALANAKLSSKKKEALGQVPCKFFRSNGCSAGASCPFAHTLPGDGGQKSVCQWFLKGSCRFGHKCALAHVLPGQPMSMDRKNKRAAQHGQPLPQTPNQQHMAGPNAGMQSSLPHSMQPGQPKAGQMPSSTQQRQASVQSVQQQAQNASQLPLSPPKGTPTRNDLVPGQAVSQLAPQLRNRKTSFTTRDHDLPFGIPDDFQTSASTASAASVAIDPARAGFEGAQDPSLSTSFAGSTSFQRRSTLSQSLSASLAAQTFGGMDSAATTFGTSTSASRAFGTSPFGHPSGHSLFFSGSQDEEGGAGPLTRNNRDVFGARSMGRIDDAAKLWGGISAGANAQPIVSSRVEEEMEDAEDFLPSSLSDLLTPAELERRRRSHRLSSSFAGNDERVTVAQSMPSQAAQTFGSSLGFGRSAIGAERAKSSNLSTGFQQQQQQQQPGKNDDLSPIGSGRRISGIDSIAFRESRSGLSTSASRSAAHHAPGQSLPQGLAAGLSRLHLRTGRPGDAGTNLVGGGGYGTIGSGATNDGAFSQNSQLGNGASGGLRVPGSLDEYGLGPTAPSSVLPHRSPLSFAVGSATGGMSGSRLSGSFAERQLGNGTFGSPGSGSVGSPFSPPLSAIGSHRAAGVGEGGIAIPDGDSQMHASAMGGIRYAQHPATQRLRAGSSAAAPHSPLTLPVVTAEEDEEEAIFELE</sequence>
<reference evidence="9 10" key="1">
    <citation type="journal article" date="2006" name="Nature">
        <title>Insights from the genome of the biotrophic fungal plant pathogen Ustilago maydis.</title>
        <authorList>
            <person name="Kamper J."/>
            <person name="Kahmann R."/>
            <person name="Bolker M."/>
            <person name="Ma L.J."/>
            <person name="Brefort T."/>
            <person name="Saville B.J."/>
            <person name="Banuett F."/>
            <person name="Kronstad J.W."/>
            <person name="Gold S.E."/>
            <person name="Muller O."/>
            <person name="Perlin M.H."/>
            <person name="Wosten H.A."/>
            <person name="de Vries R."/>
            <person name="Ruiz-Herrera J."/>
            <person name="Reynaga-Pena C.G."/>
            <person name="Snetselaar K."/>
            <person name="McCann M."/>
            <person name="Perez-Martin J."/>
            <person name="Feldbrugge M."/>
            <person name="Basse C.W."/>
            <person name="Steinberg G."/>
            <person name="Ibeas J.I."/>
            <person name="Holloman W."/>
            <person name="Guzman P."/>
            <person name="Farman M."/>
            <person name="Stajich J.E."/>
            <person name="Sentandreu R."/>
            <person name="Gonzalez-Prieto J.M."/>
            <person name="Kennell J.C."/>
            <person name="Molina L."/>
            <person name="Schirawski J."/>
            <person name="Mendoza-Mendoza A."/>
            <person name="Greilinger D."/>
            <person name="Munch K."/>
            <person name="Rossel N."/>
            <person name="Scherer M."/>
            <person name="Vranes M."/>
            <person name="Ladendorf O."/>
            <person name="Vincon V."/>
            <person name="Fuchs U."/>
            <person name="Sandrock B."/>
            <person name="Meng S."/>
            <person name="Ho E.C."/>
            <person name="Cahill M.J."/>
            <person name="Boyce K.J."/>
            <person name="Klose J."/>
            <person name="Klosterman S.J."/>
            <person name="Deelstra H.J."/>
            <person name="Ortiz-Castellanos L."/>
            <person name="Li W."/>
            <person name="Sanchez-Alonso P."/>
            <person name="Schreier P.H."/>
            <person name="Hauser-Hahn I."/>
            <person name="Vaupel M."/>
            <person name="Koopmann E."/>
            <person name="Friedrich G."/>
            <person name="Voss H."/>
            <person name="Schluter T."/>
            <person name="Margolis J."/>
            <person name="Platt D."/>
            <person name="Swimmer C."/>
            <person name="Gnirke A."/>
            <person name="Chen F."/>
            <person name="Vysotskaia V."/>
            <person name="Mannhaupt G."/>
            <person name="Guldener U."/>
            <person name="Munsterkotter M."/>
            <person name="Haase D."/>
            <person name="Oesterheld M."/>
            <person name="Mewes H.W."/>
            <person name="Mauceli E.W."/>
            <person name="DeCaprio D."/>
            <person name="Wade C.M."/>
            <person name="Butler J."/>
            <person name="Young S."/>
            <person name="Jaffe D.B."/>
            <person name="Calvo S."/>
            <person name="Nusbaum C."/>
            <person name="Galagan J."/>
            <person name="Birren B.W."/>
        </authorList>
    </citation>
    <scope>NUCLEOTIDE SEQUENCE [LARGE SCALE GENOMIC DNA]</scope>
    <source>
        <strain evidence="10">DSM 14603 / FGSC 9021 / UM521</strain>
    </source>
</reference>
<feature type="compositionally biased region" description="Basic and acidic residues" evidence="7">
    <location>
        <begin position="618"/>
        <end position="637"/>
    </location>
</feature>
<dbReference type="PANTHER" id="PTHR11224">
    <property type="entry name" value="MAKORIN-RELATED"/>
    <property type="match status" value="1"/>
</dbReference>
<dbReference type="SUPFAM" id="SSF52058">
    <property type="entry name" value="L domain-like"/>
    <property type="match status" value="1"/>
</dbReference>
<dbReference type="EMBL" id="CM003146">
    <property type="protein sequence ID" value="KIS69013.1"/>
    <property type="molecule type" value="Genomic_DNA"/>
</dbReference>
<dbReference type="GeneID" id="23566388"/>
<keyword evidence="4 6" id="KW-0863">Zinc-finger</keyword>
<evidence type="ECO:0000256" key="7">
    <source>
        <dbReference type="SAM" id="MobiDB-lite"/>
    </source>
</evidence>
<dbReference type="OrthoDB" id="411372at2759"/>
<dbReference type="eggNOG" id="KOG1039">
    <property type="taxonomic scope" value="Eukaryota"/>
</dbReference>
<evidence type="ECO:0000256" key="4">
    <source>
        <dbReference type="ARBA" id="ARBA00022771"/>
    </source>
</evidence>
<feature type="compositionally biased region" description="Gly residues" evidence="7">
    <location>
        <begin position="1234"/>
        <end position="1243"/>
    </location>
</feature>
<feature type="region of interest" description="Disordered" evidence="7">
    <location>
        <begin position="576"/>
        <end position="638"/>
    </location>
</feature>
<feature type="region of interest" description="Disordered" evidence="7">
    <location>
        <begin position="1057"/>
        <end position="1124"/>
    </location>
</feature>
<evidence type="ECO:0000313" key="10">
    <source>
        <dbReference type="Proteomes" id="UP000000561"/>
    </source>
</evidence>
<keyword evidence="5 6" id="KW-0862">Zinc</keyword>
<keyword evidence="1" id="KW-0433">Leucine-rich repeat</keyword>
<dbReference type="PANTHER" id="PTHR11224:SF10">
    <property type="entry name" value="IP09428P-RELATED"/>
    <property type="match status" value="1"/>
</dbReference>
<feature type="compositionally biased region" description="Low complexity" evidence="7">
    <location>
        <begin position="1103"/>
        <end position="1117"/>
    </location>
</feature>
<feature type="zinc finger region" description="C3H1-type" evidence="6">
    <location>
        <begin position="653"/>
        <end position="680"/>
    </location>
</feature>